<comment type="caution">
    <text evidence="2">The sequence shown here is derived from an EMBL/GenBank/DDBJ whole genome shotgun (WGS) entry which is preliminary data.</text>
</comment>
<evidence type="ECO:0000313" key="2">
    <source>
        <dbReference type="EMBL" id="MDP9896933.1"/>
    </source>
</evidence>
<gene>
    <name evidence="2" type="ORF">J2W31_006075</name>
</gene>
<name>A0AAW8D8D7_9BURK</name>
<dbReference type="EMBL" id="JAUSRD010000022">
    <property type="protein sequence ID" value="MDP9896933.1"/>
    <property type="molecule type" value="Genomic_DNA"/>
</dbReference>
<organism evidence="2 3">
    <name type="scientific">Variovorax boronicumulans</name>
    <dbReference type="NCBI Taxonomy" id="436515"/>
    <lineage>
        <taxon>Bacteria</taxon>
        <taxon>Pseudomonadati</taxon>
        <taxon>Pseudomonadota</taxon>
        <taxon>Betaproteobacteria</taxon>
        <taxon>Burkholderiales</taxon>
        <taxon>Comamonadaceae</taxon>
        <taxon>Variovorax</taxon>
    </lineage>
</organism>
<sequence>MNTHTEQPTRNPFGVQDAPDPDGPDVDAFADSIELGGGADDPNAQPWGTVVDEFPDSIAGAWSSRWNGGADPTIPGDSAEAWKEGKATVKVASGRFYLMFDWGNGERHALLDVRYIAPDTLVGRYINLSSPDITRPWVGMIVDNRRIDGRWTNGRLDFRR</sequence>
<dbReference type="Proteomes" id="UP001242045">
    <property type="component" value="Unassembled WGS sequence"/>
</dbReference>
<dbReference type="AlphaFoldDB" id="A0AAW8D8D7"/>
<accession>A0AAW8D8D7</accession>
<proteinExistence type="predicted"/>
<feature type="region of interest" description="Disordered" evidence="1">
    <location>
        <begin position="1"/>
        <end position="47"/>
    </location>
</feature>
<feature type="compositionally biased region" description="Polar residues" evidence="1">
    <location>
        <begin position="1"/>
        <end position="10"/>
    </location>
</feature>
<protein>
    <submittedName>
        <fullName evidence="2">Uncharacterized protein</fullName>
    </submittedName>
</protein>
<dbReference type="RefSeq" id="WP_307687041.1">
    <property type="nucleotide sequence ID" value="NZ_JAUSRD010000022.1"/>
</dbReference>
<evidence type="ECO:0000313" key="3">
    <source>
        <dbReference type="Proteomes" id="UP001242045"/>
    </source>
</evidence>
<reference evidence="2" key="1">
    <citation type="submission" date="2023-07" db="EMBL/GenBank/DDBJ databases">
        <title>Sorghum-associated microbial communities from plants grown in Nebraska, USA.</title>
        <authorList>
            <person name="Schachtman D."/>
        </authorList>
    </citation>
    <scope>NUCLEOTIDE SEQUENCE</scope>
    <source>
        <strain evidence="2">DS3754</strain>
    </source>
</reference>
<evidence type="ECO:0000256" key="1">
    <source>
        <dbReference type="SAM" id="MobiDB-lite"/>
    </source>
</evidence>